<dbReference type="PANTHER" id="PTHR21245">
    <property type="entry name" value="HETEROGENEOUS NUCLEAR RIBONUCLEOPROTEIN"/>
    <property type="match status" value="1"/>
</dbReference>
<evidence type="ECO:0000259" key="3">
    <source>
        <dbReference type="Pfam" id="PF18360"/>
    </source>
</evidence>
<organism evidence="4">
    <name type="scientific">Tetraodon nigroviridis</name>
    <name type="common">Spotted green pufferfish</name>
    <name type="synonym">Chelonodon nigroviridis</name>
    <dbReference type="NCBI Taxonomy" id="99883"/>
    <lineage>
        <taxon>Eukaryota</taxon>
        <taxon>Metazoa</taxon>
        <taxon>Chordata</taxon>
        <taxon>Craniata</taxon>
        <taxon>Vertebrata</taxon>
        <taxon>Euteleostomi</taxon>
        <taxon>Actinopterygii</taxon>
        <taxon>Neopterygii</taxon>
        <taxon>Teleostei</taxon>
        <taxon>Neoteleostei</taxon>
        <taxon>Acanthomorphata</taxon>
        <taxon>Eupercaria</taxon>
        <taxon>Tetraodontiformes</taxon>
        <taxon>Tetradontoidea</taxon>
        <taxon>Tetraodontidae</taxon>
        <taxon>Tetraodon</taxon>
    </lineage>
</organism>
<dbReference type="EMBL" id="CAAE01001018">
    <property type="protein sequence ID" value="CAF87112.1"/>
    <property type="molecule type" value="Genomic_DNA"/>
</dbReference>
<dbReference type="KEGG" id="tng:GSTEN00007769G001"/>
<keyword evidence="1" id="KW-0694">RNA-binding</keyword>
<feature type="non-terminal residue" evidence="4">
    <location>
        <position position="165"/>
    </location>
</feature>
<comment type="caution">
    <text evidence="4">The sequence shown here is derived from an EMBL/GenBank/DDBJ whole genome shotgun (WGS) entry which is preliminary data.</text>
</comment>
<accession>Q4TJ20</accession>
<reference evidence="4" key="1">
    <citation type="journal article" date="2004" name="Nature">
        <title>Genome duplication in the teleost fish Tetraodon nigroviridis reveals the early vertebrate proto-karyotype.</title>
        <authorList>
            <person name="Jaillon O."/>
            <person name="Aury J.-M."/>
            <person name="Brunet F."/>
            <person name="Petit J.-L."/>
            <person name="Stange-Thomann N."/>
            <person name="Mauceli E."/>
            <person name="Bouneau L."/>
            <person name="Fischer C."/>
            <person name="Ozouf-Costaz C."/>
            <person name="Bernot A."/>
            <person name="Nicaud S."/>
            <person name="Jaffe D."/>
            <person name="Fisher S."/>
            <person name="Lutfalla G."/>
            <person name="Dossat C."/>
            <person name="Segurens B."/>
            <person name="Dasilva C."/>
            <person name="Salanoubat M."/>
            <person name="Levy M."/>
            <person name="Boudet N."/>
            <person name="Castellano S."/>
            <person name="Anthouard V."/>
            <person name="Jubin C."/>
            <person name="Castelli V."/>
            <person name="Katinka M."/>
            <person name="Vacherie B."/>
            <person name="Biemont C."/>
            <person name="Skalli Z."/>
            <person name="Cattolico L."/>
            <person name="Poulain J."/>
            <person name="De Berardinis V."/>
            <person name="Cruaud C."/>
            <person name="Duprat S."/>
            <person name="Brottier P."/>
            <person name="Coutanceau J.-P."/>
            <person name="Gouzy J."/>
            <person name="Parra G."/>
            <person name="Lardier G."/>
            <person name="Chapple C."/>
            <person name="McKernan K.J."/>
            <person name="McEwan P."/>
            <person name="Bosak S."/>
            <person name="Kellis M."/>
            <person name="Volff J.-N."/>
            <person name="Guigo R."/>
            <person name="Zody M.C."/>
            <person name="Mesirov J."/>
            <person name="Lindblad-Toh K."/>
            <person name="Birren B."/>
            <person name="Nusbaum C."/>
            <person name="Kahn D."/>
            <person name="Robinson-Rechavi M."/>
            <person name="Laudet V."/>
            <person name="Schachter V."/>
            <person name="Quetier F."/>
            <person name="Saurin W."/>
            <person name="Scarpelli C."/>
            <person name="Wincker P."/>
            <person name="Lander E.S."/>
            <person name="Weissenbach J."/>
            <person name="Roest Crollius H."/>
        </authorList>
    </citation>
    <scope>NUCLEOTIDE SEQUENCE [LARGE SCALE GENOMIC DNA]</scope>
</reference>
<dbReference type="InterPro" id="IPR041337">
    <property type="entry name" value="hnRNP_Q_AcD"/>
</dbReference>
<proteinExistence type="predicted"/>
<evidence type="ECO:0000313" key="4">
    <source>
        <dbReference type="EMBL" id="CAF87112.1"/>
    </source>
</evidence>
<evidence type="ECO:0000256" key="2">
    <source>
        <dbReference type="SAM" id="MobiDB-lite"/>
    </source>
</evidence>
<gene>
    <name evidence="4" type="ORF">GSTENG00007769001</name>
</gene>
<dbReference type="Pfam" id="PF18360">
    <property type="entry name" value="hnRNP_Q_AcD"/>
    <property type="match status" value="1"/>
</dbReference>
<name>Q4TJ20_TETNG</name>
<dbReference type="GO" id="GO:0003723">
    <property type="term" value="F:RNA binding"/>
    <property type="evidence" value="ECO:0007669"/>
    <property type="project" value="UniProtKB-KW"/>
</dbReference>
<evidence type="ECO:0000256" key="1">
    <source>
        <dbReference type="ARBA" id="ARBA00022884"/>
    </source>
</evidence>
<feature type="region of interest" description="Disordered" evidence="2">
    <location>
        <begin position="138"/>
        <end position="165"/>
    </location>
</feature>
<dbReference type="AlphaFoldDB" id="Q4TJ20"/>
<feature type="domain" description="Heterogeneous nuclear ribonucleoprotein Q acidic" evidence="3">
    <location>
        <begin position="34"/>
        <end position="103"/>
    </location>
</feature>
<reference evidence="4" key="2">
    <citation type="submission" date="2004-02" db="EMBL/GenBank/DDBJ databases">
        <authorList>
            <consortium name="Genoscope"/>
            <consortium name="Whitehead Institute Centre for Genome Research"/>
        </authorList>
    </citation>
    <scope>NUCLEOTIDE SEQUENCE</scope>
</reference>
<sequence length="165" mass="17818">MATDHVNGNGTEEPMDTTAAANRSEHFPALLEAGLPQNVAEKLDGLYVAGLVAHSDLDERAIEALKEFNEEGALQVLVQFKESDLSHVQNKSAFLCGVMKTYRQREKQGTKVSDSSKGPDEAKIKALLDRTEYTLDVTTGQRKYGGPPPESVYTGAQPPVGTEVG</sequence>
<dbReference type="OrthoDB" id="3800936at2759"/>
<protein>
    <submittedName>
        <fullName evidence="4">(spotted green pufferfish) hypothetical protein</fullName>
    </submittedName>
</protein>
<dbReference type="CDD" id="cd21066">
    <property type="entry name" value="NURR_hnRNPQ"/>
    <property type="match status" value="1"/>
</dbReference>